<dbReference type="Proteomes" id="UP000822688">
    <property type="component" value="Chromosome 9"/>
</dbReference>
<reference evidence="9" key="1">
    <citation type="submission" date="2020-06" db="EMBL/GenBank/DDBJ databases">
        <title>WGS assembly of Ceratodon purpureus strain R40.</title>
        <authorList>
            <person name="Carey S.B."/>
            <person name="Jenkins J."/>
            <person name="Shu S."/>
            <person name="Lovell J.T."/>
            <person name="Sreedasyam A."/>
            <person name="Maumus F."/>
            <person name="Tiley G.P."/>
            <person name="Fernandez-Pozo N."/>
            <person name="Barry K."/>
            <person name="Chen C."/>
            <person name="Wang M."/>
            <person name="Lipzen A."/>
            <person name="Daum C."/>
            <person name="Saski C.A."/>
            <person name="Payton A.C."/>
            <person name="Mcbreen J.C."/>
            <person name="Conrad R.E."/>
            <person name="Kollar L.M."/>
            <person name="Olsson S."/>
            <person name="Huttunen S."/>
            <person name="Landis J.B."/>
            <person name="Wickett N.J."/>
            <person name="Johnson M.G."/>
            <person name="Rensing S.A."/>
            <person name="Grimwood J."/>
            <person name="Schmutz J."/>
            <person name="Mcdaniel S.F."/>
        </authorList>
    </citation>
    <scope>NUCLEOTIDE SEQUENCE</scope>
    <source>
        <strain evidence="9">R40</strain>
    </source>
</reference>
<feature type="transmembrane region" description="Helical" evidence="8">
    <location>
        <begin position="66"/>
        <end position="90"/>
    </location>
</feature>
<keyword evidence="5 8" id="KW-1133">Transmembrane helix</keyword>
<comment type="caution">
    <text evidence="9">The sequence shown here is derived from an EMBL/GenBank/DDBJ whole genome shotgun (WGS) entry which is preliminary data.</text>
</comment>
<keyword evidence="10" id="KW-1185">Reference proteome</keyword>
<evidence type="ECO:0000313" key="10">
    <source>
        <dbReference type="Proteomes" id="UP000822688"/>
    </source>
</evidence>
<dbReference type="GO" id="GO:0005886">
    <property type="term" value="C:plasma membrane"/>
    <property type="evidence" value="ECO:0007669"/>
    <property type="project" value="UniProtKB-SubCell"/>
</dbReference>
<keyword evidence="7 8" id="KW-0472">Membrane</keyword>
<evidence type="ECO:0000256" key="2">
    <source>
        <dbReference type="ARBA" id="ARBA00022448"/>
    </source>
</evidence>
<sequence>MYSNVVYGHAEWAEHKSSWRHARHFLSIVPSGLIRALAPPVVLCTSVAVMVSVINYGVMKGLAPSWLPLFKVAAVPFSFNAPVLALLLVFRTSTSYHRFDEARRAWGSNVTRSRDLARQALAWVRHPSDTDKLQCLLRYIKALSFCMKHHLMENAGSLEEDLVMILKNRDEVENVISSMSRPLYVLQVISEIINQCQIPDLERITMDRNITQCHDNLGACDRIFKTPIPVAYTRLVSRVLTLWHLVLPFALWESCGWLTILASFVSSAALFYIEQVGVVIEEPFSILALASMAKGILSAIDGLVSAHTDALILAWTCRRTYEQKPTKADHVVINLKCPSANDMTSVRNTKLNIRSLSVSQLQSIPSSIEI</sequence>
<keyword evidence="4 8" id="KW-0812">Transmembrane</keyword>
<keyword evidence="3" id="KW-1003">Cell membrane</keyword>
<dbReference type="AlphaFoldDB" id="A0A8T0GSL4"/>
<keyword evidence="2" id="KW-0813">Transport</keyword>
<evidence type="ECO:0000256" key="5">
    <source>
        <dbReference type="ARBA" id="ARBA00022989"/>
    </source>
</evidence>
<organism evidence="9 10">
    <name type="scientific">Ceratodon purpureus</name>
    <name type="common">Fire moss</name>
    <name type="synonym">Dicranum purpureum</name>
    <dbReference type="NCBI Taxonomy" id="3225"/>
    <lineage>
        <taxon>Eukaryota</taxon>
        <taxon>Viridiplantae</taxon>
        <taxon>Streptophyta</taxon>
        <taxon>Embryophyta</taxon>
        <taxon>Bryophyta</taxon>
        <taxon>Bryophytina</taxon>
        <taxon>Bryopsida</taxon>
        <taxon>Dicranidae</taxon>
        <taxon>Pseudoditrichales</taxon>
        <taxon>Ditrichaceae</taxon>
        <taxon>Ceratodon</taxon>
    </lineage>
</organism>
<dbReference type="PANTHER" id="PTHR33281">
    <property type="entry name" value="UPF0187 PROTEIN YNEE"/>
    <property type="match status" value="1"/>
</dbReference>
<name>A0A8T0GSL4_CERPU</name>
<evidence type="ECO:0000256" key="6">
    <source>
        <dbReference type="ARBA" id="ARBA00023065"/>
    </source>
</evidence>
<protein>
    <submittedName>
        <fullName evidence="9">Uncharacterized protein</fullName>
    </submittedName>
</protein>
<evidence type="ECO:0000256" key="3">
    <source>
        <dbReference type="ARBA" id="ARBA00022475"/>
    </source>
</evidence>
<keyword evidence="6" id="KW-0406">Ion transport</keyword>
<evidence type="ECO:0000256" key="4">
    <source>
        <dbReference type="ARBA" id="ARBA00022692"/>
    </source>
</evidence>
<evidence type="ECO:0000256" key="7">
    <source>
        <dbReference type="ARBA" id="ARBA00023136"/>
    </source>
</evidence>
<proteinExistence type="predicted"/>
<evidence type="ECO:0000313" key="9">
    <source>
        <dbReference type="EMBL" id="KAG0561913.1"/>
    </source>
</evidence>
<evidence type="ECO:0000256" key="1">
    <source>
        <dbReference type="ARBA" id="ARBA00004651"/>
    </source>
</evidence>
<dbReference type="PANTHER" id="PTHR33281:SF19">
    <property type="entry name" value="VOLTAGE-DEPENDENT ANION CHANNEL-FORMING PROTEIN YNEE"/>
    <property type="match status" value="1"/>
</dbReference>
<accession>A0A8T0GSL4</accession>
<feature type="transmembrane region" description="Helical" evidence="8">
    <location>
        <begin position="33"/>
        <end position="54"/>
    </location>
</feature>
<comment type="subcellular location">
    <subcellularLocation>
        <location evidence="1">Cell membrane</location>
        <topology evidence="1">Multi-pass membrane protein</topology>
    </subcellularLocation>
</comment>
<gene>
    <name evidence="9" type="ORF">KC19_9G102800</name>
</gene>
<dbReference type="Pfam" id="PF25539">
    <property type="entry name" value="Bestrophin_2"/>
    <property type="match status" value="1"/>
</dbReference>
<dbReference type="EMBL" id="CM026430">
    <property type="protein sequence ID" value="KAG0561913.1"/>
    <property type="molecule type" value="Genomic_DNA"/>
</dbReference>
<dbReference type="InterPro" id="IPR044669">
    <property type="entry name" value="YneE/VCCN1/2-like"/>
</dbReference>
<dbReference type="GO" id="GO:0005254">
    <property type="term" value="F:chloride channel activity"/>
    <property type="evidence" value="ECO:0007669"/>
    <property type="project" value="InterPro"/>
</dbReference>
<evidence type="ECO:0000256" key="8">
    <source>
        <dbReference type="SAM" id="Phobius"/>
    </source>
</evidence>